<gene>
    <name evidence="1" type="ORF">K7472_09655</name>
</gene>
<dbReference type="RefSeq" id="WP_222976206.1">
    <property type="nucleotide sequence ID" value="NZ_JAINVZ010000005.1"/>
</dbReference>
<organism evidence="1 2">
    <name type="scientific">Streptantibioticus parmotrematis</name>
    <dbReference type="NCBI Taxonomy" id="2873249"/>
    <lineage>
        <taxon>Bacteria</taxon>
        <taxon>Bacillati</taxon>
        <taxon>Actinomycetota</taxon>
        <taxon>Actinomycetes</taxon>
        <taxon>Kitasatosporales</taxon>
        <taxon>Streptomycetaceae</taxon>
        <taxon>Streptantibioticus</taxon>
    </lineage>
</organism>
<evidence type="ECO:0000313" key="1">
    <source>
        <dbReference type="EMBL" id="MBY8885109.1"/>
    </source>
</evidence>
<dbReference type="InterPro" id="IPR047722">
    <property type="entry name" value="STM4015-like"/>
</dbReference>
<dbReference type="InterPro" id="IPR032675">
    <property type="entry name" value="LRR_dom_sf"/>
</dbReference>
<dbReference type="Proteomes" id="UP001198565">
    <property type="component" value="Unassembled WGS sequence"/>
</dbReference>
<protein>
    <submittedName>
        <fullName evidence="1">STM4015 family protein</fullName>
    </submittedName>
</protein>
<accession>A0ABS7QR14</accession>
<dbReference type="EMBL" id="JAINVZ010000005">
    <property type="protein sequence ID" value="MBY8885109.1"/>
    <property type="molecule type" value="Genomic_DNA"/>
</dbReference>
<reference evidence="1 2" key="1">
    <citation type="submission" date="2021-08" db="EMBL/GenBank/DDBJ databases">
        <title>Streptomyces sp. PTM05 isolated from lichen.</title>
        <authorList>
            <person name="Somphong A."/>
            <person name="Phongsopitanun W."/>
            <person name="Tanasupawat S."/>
        </authorList>
    </citation>
    <scope>NUCLEOTIDE SEQUENCE [LARGE SCALE GENOMIC DNA]</scope>
    <source>
        <strain evidence="1 2">Ptm05</strain>
    </source>
</reference>
<dbReference type="Gene3D" id="3.80.10.10">
    <property type="entry name" value="Ribonuclease Inhibitor"/>
    <property type="match status" value="1"/>
</dbReference>
<evidence type="ECO:0000313" key="2">
    <source>
        <dbReference type="Proteomes" id="UP001198565"/>
    </source>
</evidence>
<keyword evidence="2" id="KW-1185">Reference proteome</keyword>
<name>A0ABS7QR14_9ACTN</name>
<dbReference type="SUPFAM" id="SSF52047">
    <property type="entry name" value="RNI-like"/>
    <property type="match status" value="1"/>
</dbReference>
<comment type="caution">
    <text evidence="1">The sequence shown here is derived from an EMBL/GenBank/DDBJ whole genome shotgun (WGS) entry which is preliminary data.</text>
</comment>
<proteinExistence type="predicted"/>
<dbReference type="NCBIfam" id="NF038076">
    <property type="entry name" value="fam_STM4015"/>
    <property type="match status" value="1"/>
</dbReference>
<sequence length="314" mass="34149">MCVEHLTEFHGLKVFEFPAEGRKDGLPAAGEVAWRLGHDWSADKDIEAIWPVFLESVDTSRVTALIFGPWSDHMYDEDASAEVARLVESADRLPSLKAFFLGDIVSEENEISWIEQTDLAPVLEAFPGLEELGARGGHREFTPVRHANLRTLRLESGGMSAAVVRGIASSELPALERLELWLGVENYGGDATVEDIAPLLEAGRFPSLRHLGLQDSESQDAIAQAVARAAVVPGLTSLSLSMGTLTDAGAEALLGGQSLTHLAELDLHHHFLSDGMVARIREALEPAGVTVDLSEQEKPDEYDGQAWYYVAVDE</sequence>